<proteinExistence type="predicted"/>
<feature type="compositionally biased region" description="Basic and acidic residues" evidence="1">
    <location>
        <begin position="94"/>
        <end position="103"/>
    </location>
</feature>
<sequence length="116" mass="13362">MTSRLFVERRPAPFQLKKAAKRLVVKVLAYHRGKALPKMARMSRKLTRPGQRMLPAIFLGRRKMALIWNRLALVALVVALVVALLVPRNHRESMTLQREEQLRRRSRRSGASVGRA</sequence>
<organism evidence="2 3">
    <name type="scientific">Effrenium voratum</name>
    <dbReference type="NCBI Taxonomy" id="2562239"/>
    <lineage>
        <taxon>Eukaryota</taxon>
        <taxon>Sar</taxon>
        <taxon>Alveolata</taxon>
        <taxon>Dinophyceae</taxon>
        <taxon>Suessiales</taxon>
        <taxon>Symbiodiniaceae</taxon>
        <taxon>Effrenium</taxon>
    </lineage>
</organism>
<evidence type="ECO:0000256" key="1">
    <source>
        <dbReference type="SAM" id="MobiDB-lite"/>
    </source>
</evidence>
<keyword evidence="3" id="KW-1185">Reference proteome</keyword>
<feature type="region of interest" description="Disordered" evidence="1">
    <location>
        <begin position="94"/>
        <end position="116"/>
    </location>
</feature>
<protein>
    <submittedName>
        <fullName evidence="2">Uncharacterized protein</fullName>
    </submittedName>
</protein>
<comment type="caution">
    <text evidence="2">The sequence shown here is derived from an EMBL/GenBank/DDBJ whole genome shotgun (WGS) entry which is preliminary data.</text>
</comment>
<reference evidence="2" key="1">
    <citation type="submission" date="2023-08" db="EMBL/GenBank/DDBJ databases">
        <authorList>
            <person name="Chen Y."/>
            <person name="Shah S."/>
            <person name="Dougan E. K."/>
            <person name="Thang M."/>
            <person name="Chan C."/>
        </authorList>
    </citation>
    <scope>NUCLEOTIDE SEQUENCE</scope>
</reference>
<name>A0AA36JKX5_9DINO</name>
<dbReference type="Proteomes" id="UP001178507">
    <property type="component" value="Unassembled WGS sequence"/>
</dbReference>
<dbReference type="AlphaFoldDB" id="A0AA36JKX5"/>
<accession>A0AA36JKX5</accession>
<evidence type="ECO:0000313" key="3">
    <source>
        <dbReference type="Proteomes" id="UP001178507"/>
    </source>
</evidence>
<gene>
    <name evidence="2" type="ORF">EVOR1521_LOCUS29641</name>
</gene>
<dbReference type="EMBL" id="CAUJNA010003705">
    <property type="protein sequence ID" value="CAJ1408122.1"/>
    <property type="molecule type" value="Genomic_DNA"/>
</dbReference>
<evidence type="ECO:0000313" key="2">
    <source>
        <dbReference type="EMBL" id="CAJ1408122.1"/>
    </source>
</evidence>